<evidence type="ECO:0000256" key="4">
    <source>
        <dbReference type="SAM" id="MobiDB-lite"/>
    </source>
</evidence>
<dbReference type="InterPro" id="IPR011990">
    <property type="entry name" value="TPR-like_helical_dom_sf"/>
</dbReference>
<dbReference type="Gene3D" id="3.30.40.10">
    <property type="entry name" value="Zinc/RING finger domain, C3HC4 (zinc finger)"/>
    <property type="match status" value="1"/>
</dbReference>
<evidence type="ECO:0000256" key="3">
    <source>
        <dbReference type="PROSITE-ProRule" id="PRU00708"/>
    </source>
</evidence>
<accession>A0A9Q1K037</accession>
<evidence type="ECO:0008006" key="8">
    <source>
        <dbReference type="Google" id="ProtNLM"/>
    </source>
</evidence>
<dbReference type="Pfam" id="PF01535">
    <property type="entry name" value="PPR"/>
    <property type="match status" value="1"/>
</dbReference>
<name>A0A9Q1K037_9CARY</name>
<keyword evidence="5" id="KW-0812">Transmembrane</keyword>
<dbReference type="Pfam" id="PF12854">
    <property type="entry name" value="PPR_1"/>
    <property type="match status" value="1"/>
</dbReference>
<feature type="compositionally biased region" description="Basic and acidic residues" evidence="4">
    <location>
        <begin position="165"/>
        <end position="209"/>
    </location>
</feature>
<evidence type="ECO:0000313" key="7">
    <source>
        <dbReference type="Proteomes" id="UP001153076"/>
    </source>
</evidence>
<organism evidence="6 7">
    <name type="scientific">Carnegiea gigantea</name>
    <dbReference type="NCBI Taxonomy" id="171969"/>
    <lineage>
        <taxon>Eukaryota</taxon>
        <taxon>Viridiplantae</taxon>
        <taxon>Streptophyta</taxon>
        <taxon>Embryophyta</taxon>
        <taxon>Tracheophyta</taxon>
        <taxon>Spermatophyta</taxon>
        <taxon>Magnoliopsida</taxon>
        <taxon>eudicotyledons</taxon>
        <taxon>Gunneridae</taxon>
        <taxon>Pentapetalae</taxon>
        <taxon>Caryophyllales</taxon>
        <taxon>Cactineae</taxon>
        <taxon>Cactaceae</taxon>
        <taxon>Cactoideae</taxon>
        <taxon>Echinocereeae</taxon>
        <taxon>Carnegiea</taxon>
    </lineage>
</organism>
<feature type="region of interest" description="Disordered" evidence="4">
    <location>
        <begin position="58"/>
        <end position="211"/>
    </location>
</feature>
<dbReference type="EMBL" id="JAKOGI010000505">
    <property type="protein sequence ID" value="KAJ8434020.1"/>
    <property type="molecule type" value="Genomic_DNA"/>
</dbReference>
<dbReference type="Gene3D" id="1.25.40.10">
    <property type="entry name" value="Tetratricopeptide repeat domain"/>
    <property type="match status" value="2"/>
</dbReference>
<dbReference type="PANTHER" id="PTHR47941">
    <property type="entry name" value="PENTATRICOPEPTIDE REPEAT-CONTAINING PROTEIN 3, MITOCHONDRIAL"/>
    <property type="match status" value="1"/>
</dbReference>
<dbReference type="OrthoDB" id="185373at2759"/>
<feature type="repeat" description="PPR" evidence="3">
    <location>
        <begin position="330"/>
        <end position="364"/>
    </location>
</feature>
<sequence>MRNLRGNGSNLTIVSSFFNSLSNLYHPYEPNVSDFPFSMRLRLFSTMGGNPVHGQFKSSSFDEFNDPDSDDNDTFSGKNRRNFTAQQNPNFRRQNPTLDRSFRRKGRDFNGQFVGGRNRANMRSNDNVFNFNGNDEGRGNVGLSGHVEGKKNSTPSISELLNRSLKGDEEGGKEGGDLLEKFKLDEGKKEDQSDESKHAIKSQEEKMEPTEDAEVIFKKMKQSGLIPNAVAMLDGLCRDGLVQEAMKLFEVMREKHTMPEVVVYTAVVEGFCQAQKLDDAKRVFKKMQGKGIAPNAFSYAVLIKGLCRGKRLEDAVDICVEMLEAGHLPNVTTFTALVHEFCEEKSVEEAQNMIDTLKQKGFYLDEKAVRNHLDKTGPTSPLVSQAIFVTQEALKSYYGAALARCSVKQNSYRMAMAMAMAMSKLCMATIVFYTCIYLPFMQAKRALLSILWVVFYLYQYHPLGCSNASTAGVYSSETCSIDLLMREYTDADGEEEACSVCLVEFESEDIVSQLPKCGHVFHMMIHT</sequence>
<dbReference type="InterPro" id="IPR013083">
    <property type="entry name" value="Znf_RING/FYVE/PHD"/>
</dbReference>
<feature type="compositionally biased region" description="Polar residues" evidence="4">
    <location>
        <begin position="82"/>
        <end position="98"/>
    </location>
</feature>
<dbReference type="AlphaFoldDB" id="A0A9Q1K037"/>
<feature type="repeat" description="PPR" evidence="3">
    <location>
        <begin position="225"/>
        <end position="259"/>
    </location>
</feature>
<evidence type="ECO:0000313" key="6">
    <source>
        <dbReference type="EMBL" id="KAJ8434020.1"/>
    </source>
</evidence>
<comment type="similarity">
    <text evidence="1">Belongs to the PPR family. P subfamily.</text>
</comment>
<dbReference type="InterPro" id="IPR002885">
    <property type="entry name" value="PPR_rpt"/>
</dbReference>
<feature type="compositionally biased region" description="Polar residues" evidence="4">
    <location>
        <begin position="121"/>
        <end position="133"/>
    </location>
</feature>
<dbReference type="Pfam" id="PF13041">
    <property type="entry name" value="PPR_2"/>
    <property type="match status" value="1"/>
</dbReference>
<comment type="caution">
    <text evidence="6">The sequence shown here is derived from an EMBL/GenBank/DDBJ whole genome shotgun (WGS) entry which is preliminary data.</text>
</comment>
<protein>
    <recommendedName>
        <fullName evidence="8">RING-type domain-containing protein</fullName>
    </recommendedName>
</protein>
<feature type="repeat" description="PPR" evidence="3">
    <location>
        <begin position="260"/>
        <end position="294"/>
    </location>
</feature>
<keyword evidence="7" id="KW-1185">Reference proteome</keyword>
<evidence type="ECO:0000256" key="5">
    <source>
        <dbReference type="SAM" id="Phobius"/>
    </source>
</evidence>
<dbReference type="NCBIfam" id="TIGR00756">
    <property type="entry name" value="PPR"/>
    <property type="match status" value="3"/>
</dbReference>
<dbReference type="Proteomes" id="UP001153076">
    <property type="component" value="Unassembled WGS sequence"/>
</dbReference>
<dbReference type="SUPFAM" id="SSF57850">
    <property type="entry name" value="RING/U-box"/>
    <property type="match status" value="1"/>
</dbReference>
<keyword evidence="2" id="KW-0677">Repeat</keyword>
<feature type="transmembrane region" description="Helical" evidence="5">
    <location>
        <begin position="414"/>
        <end position="438"/>
    </location>
</feature>
<feature type="compositionally biased region" description="Acidic residues" evidence="4">
    <location>
        <begin position="63"/>
        <end position="73"/>
    </location>
</feature>
<dbReference type="PROSITE" id="PS51375">
    <property type="entry name" value="PPR"/>
    <property type="match status" value="4"/>
</dbReference>
<gene>
    <name evidence="6" type="ORF">Cgig2_001213</name>
</gene>
<feature type="repeat" description="PPR" evidence="3">
    <location>
        <begin position="295"/>
        <end position="329"/>
    </location>
</feature>
<reference evidence="6" key="1">
    <citation type="submission" date="2022-04" db="EMBL/GenBank/DDBJ databases">
        <title>Carnegiea gigantea Genome sequencing and assembly v2.</title>
        <authorList>
            <person name="Copetti D."/>
            <person name="Sanderson M.J."/>
            <person name="Burquez A."/>
            <person name="Wojciechowski M.F."/>
        </authorList>
    </citation>
    <scope>NUCLEOTIDE SEQUENCE</scope>
    <source>
        <strain evidence="6">SGP5-SGP5p</strain>
        <tissue evidence="6">Aerial part</tissue>
    </source>
</reference>
<keyword evidence="5" id="KW-0472">Membrane</keyword>
<evidence type="ECO:0000256" key="2">
    <source>
        <dbReference type="ARBA" id="ARBA00022737"/>
    </source>
</evidence>
<proteinExistence type="inferred from homology"/>
<feature type="compositionally biased region" description="Polar residues" evidence="4">
    <location>
        <begin position="152"/>
        <end position="161"/>
    </location>
</feature>
<evidence type="ECO:0000256" key="1">
    <source>
        <dbReference type="ARBA" id="ARBA00007626"/>
    </source>
</evidence>
<keyword evidence="5" id="KW-1133">Transmembrane helix</keyword>